<dbReference type="GO" id="GO:0008237">
    <property type="term" value="F:metallopeptidase activity"/>
    <property type="evidence" value="ECO:0007669"/>
    <property type="project" value="InterPro"/>
</dbReference>
<dbReference type="Proteomes" id="UP000243525">
    <property type="component" value="Unassembled WGS sequence"/>
</dbReference>
<sequence length="425" mass="48697">MTRFVWILLMLVCPFGLKAQISFDKYFEARTLRIDFTLAGNDEQTELFLEQMKRQGEWAGSHTHLVDEENYGNFRYQLRDPQSGEVLFSRGFCSLFQEWQTTPEAATLSRSYYHVALMPFPKKKVKFVVEMRTWEGVFKELLNLEVKPNDYFIVDEKGAGYPVIPVMENGPHAEKVDLVFLAEGYQADEMDKFQQDIKRLTDYLFAMKPYDKHKQDFNLYAVLVPSAESGTDVPGKGVYKNTAFNSNFYTFDEARYLTSKDLKAIHDAASGAVYDQLYVLVNSDTYGGGGFYNYLNLTTVDNERSPQVFVHEFGHGFAGLADEYYSSSVAYDEFYNRKVEPWEPNITTLVDFDRKWKSMIEADIPQPTPRVARYDGVVGLFEGGGYAEKGIYSPVMDCRMKTNEAPGFCPVCSRAIEKAIQSYSE</sequence>
<name>A0A2T5C0I4_9BACT</name>
<evidence type="ECO:0000259" key="1">
    <source>
        <dbReference type="Pfam" id="PF16217"/>
    </source>
</evidence>
<dbReference type="OrthoDB" id="127762at2"/>
<dbReference type="AlphaFoldDB" id="A0A2T5C0I4"/>
<dbReference type="Pfam" id="PF09471">
    <property type="entry name" value="Peptidase_M64"/>
    <property type="match status" value="2"/>
</dbReference>
<comment type="caution">
    <text evidence="2">The sequence shown here is derived from an EMBL/GenBank/DDBJ whole genome shotgun (WGS) entry which is preliminary data.</text>
</comment>
<keyword evidence="3" id="KW-1185">Reference proteome</keyword>
<dbReference type="RefSeq" id="WP_107822577.1">
    <property type="nucleotide sequence ID" value="NZ_OY782574.1"/>
</dbReference>
<organism evidence="2 3">
    <name type="scientific">Mangrovibacterium marinum</name>
    <dbReference type="NCBI Taxonomy" id="1639118"/>
    <lineage>
        <taxon>Bacteria</taxon>
        <taxon>Pseudomonadati</taxon>
        <taxon>Bacteroidota</taxon>
        <taxon>Bacteroidia</taxon>
        <taxon>Marinilabiliales</taxon>
        <taxon>Prolixibacteraceae</taxon>
        <taxon>Mangrovibacterium</taxon>
    </lineage>
</organism>
<dbReference type="Pfam" id="PF16217">
    <property type="entry name" value="M64_N"/>
    <property type="match status" value="1"/>
</dbReference>
<dbReference type="InterPro" id="IPR038171">
    <property type="entry name" value="M64_N_sf"/>
</dbReference>
<evidence type="ECO:0000313" key="2">
    <source>
        <dbReference type="EMBL" id="PTN08122.1"/>
    </source>
</evidence>
<evidence type="ECO:0000313" key="3">
    <source>
        <dbReference type="Proteomes" id="UP000243525"/>
    </source>
</evidence>
<dbReference type="InterPro" id="IPR019026">
    <property type="entry name" value="Peptidase_M64_IgA"/>
</dbReference>
<dbReference type="EMBL" id="QAAD01000010">
    <property type="protein sequence ID" value="PTN08122.1"/>
    <property type="molecule type" value="Genomic_DNA"/>
</dbReference>
<accession>A0A2T5C0I4</accession>
<reference evidence="2 3" key="1">
    <citation type="submission" date="2018-04" db="EMBL/GenBank/DDBJ databases">
        <title>Genomic Encyclopedia of Archaeal and Bacterial Type Strains, Phase II (KMG-II): from individual species to whole genera.</title>
        <authorList>
            <person name="Goeker M."/>
        </authorList>
    </citation>
    <scope>NUCLEOTIDE SEQUENCE [LARGE SCALE GENOMIC DNA]</scope>
    <source>
        <strain evidence="2 3">DSM 28823</strain>
    </source>
</reference>
<dbReference type="Gene3D" id="3.40.390.10">
    <property type="entry name" value="Collagenase (Catalytic Domain)"/>
    <property type="match status" value="1"/>
</dbReference>
<protein>
    <submittedName>
        <fullName evidence="2">Peptidase M64-like protein</fullName>
    </submittedName>
</protein>
<gene>
    <name evidence="2" type="ORF">C8N47_1108</name>
</gene>
<dbReference type="SUPFAM" id="SSF55486">
    <property type="entry name" value="Metalloproteases ('zincins'), catalytic domain"/>
    <property type="match status" value="1"/>
</dbReference>
<feature type="domain" description="Peptidase M64 N-terminal" evidence="1">
    <location>
        <begin position="23"/>
        <end position="141"/>
    </location>
</feature>
<dbReference type="InterPro" id="IPR024079">
    <property type="entry name" value="MetalloPept_cat_dom_sf"/>
</dbReference>
<dbReference type="InterPro" id="IPR032625">
    <property type="entry name" value="M64_N"/>
</dbReference>
<proteinExistence type="predicted"/>
<dbReference type="Gene3D" id="2.60.40.3250">
    <property type="entry name" value="Peptidase M64, N-terminal domain"/>
    <property type="match status" value="1"/>
</dbReference>